<dbReference type="InterPro" id="IPR036179">
    <property type="entry name" value="Ig-like_dom_sf"/>
</dbReference>
<feature type="domain" description="Ig-like" evidence="8">
    <location>
        <begin position="228"/>
        <end position="330"/>
    </location>
</feature>
<evidence type="ECO:0000256" key="7">
    <source>
        <dbReference type="SAM" id="Phobius"/>
    </source>
</evidence>
<evidence type="ECO:0000256" key="1">
    <source>
        <dbReference type="ARBA" id="ARBA00004479"/>
    </source>
</evidence>
<dbReference type="InterPro" id="IPR051275">
    <property type="entry name" value="Cell_adhesion_signaling"/>
</dbReference>
<evidence type="ECO:0000256" key="3">
    <source>
        <dbReference type="ARBA" id="ARBA00023157"/>
    </source>
</evidence>
<dbReference type="InterPro" id="IPR013783">
    <property type="entry name" value="Ig-like_fold"/>
</dbReference>
<dbReference type="GO" id="GO:0098609">
    <property type="term" value="P:cell-cell adhesion"/>
    <property type="evidence" value="ECO:0007669"/>
    <property type="project" value="TreeGrafter"/>
</dbReference>
<dbReference type="GO" id="GO:0005886">
    <property type="term" value="C:plasma membrane"/>
    <property type="evidence" value="ECO:0007669"/>
    <property type="project" value="TreeGrafter"/>
</dbReference>
<dbReference type="GeneTree" id="ENSGT00940000155795"/>
<dbReference type="GO" id="GO:0050839">
    <property type="term" value="F:cell adhesion molecule binding"/>
    <property type="evidence" value="ECO:0007669"/>
    <property type="project" value="TreeGrafter"/>
</dbReference>
<dbReference type="FunFam" id="2.60.40.10:FF:000094">
    <property type="entry name" value="Kirre like nephrin family adhesion molecule 3"/>
    <property type="match status" value="1"/>
</dbReference>
<keyword evidence="7" id="KW-1133">Transmembrane helix</keyword>
<dbReference type="AlphaFoldDB" id="A0A3Q1EG92"/>
<dbReference type="SUPFAM" id="SSF48726">
    <property type="entry name" value="Immunoglobulin"/>
    <property type="match status" value="4"/>
</dbReference>
<dbReference type="PANTHER" id="PTHR11640">
    <property type="entry name" value="NEPHRIN"/>
    <property type="match status" value="1"/>
</dbReference>
<feature type="domain" description="Ig-like" evidence="8">
    <location>
        <begin position="59"/>
        <end position="135"/>
    </location>
</feature>
<evidence type="ECO:0000313" key="10">
    <source>
        <dbReference type="Proteomes" id="UP000257200"/>
    </source>
</evidence>
<dbReference type="InterPro" id="IPR007110">
    <property type="entry name" value="Ig-like_dom"/>
</dbReference>
<comment type="subcellular location">
    <subcellularLocation>
        <location evidence="1">Membrane</location>
        <topology evidence="1">Single-pass type I membrane protein</topology>
    </subcellularLocation>
</comment>
<keyword evidence="3" id="KW-1015">Disulfide bond</keyword>
<dbReference type="InterPro" id="IPR003599">
    <property type="entry name" value="Ig_sub"/>
</dbReference>
<dbReference type="SMART" id="SM00408">
    <property type="entry name" value="IGc2"/>
    <property type="match status" value="1"/>
</dbReference>
<dbReference type="SMART" id="SM00409">
    <property type="entry name" value="IG"/>
    <property type="match status" value="3"/>
</dbReference>
<dbReference type="GO" id="GO:0005911">
    <property type="term" value="C:cell-cell junction"/>
    <property type="evidence" value="ECO:0007669"/>
    <property type="project" value="TreeGrafter"/>
</dbReference>
<feature type="transmembrane region" description="Helical" evidence="7">
    <location>
        <begin position="334"/>
        <end position="363"/>
    </location>
</feature>
<dbReference type="Gene3D" id="2.60.40.10">
    <property type="entry name" value="Immunoglobulins"/>
    <property type="match status" value="4"/>
</dbReference>
<name>A0A3Q1EG92_9TELE</name>
<evidence type="ECO:0000256" key="6">
    <source>
        <dbReference type="SAM" id="MobiDB-lite"/>
    </source>
</evidence>
<feature type="compositionally biased region" description="Low complexity" evidence="6">
    <location>
        <begin position="563"/>
        <end position="576"/>
    </location>
</feature>
<keyword evidence="10" id="KW-1185">Reference proteome</keyword>
<evidence type="ECO:0000313" key="9">
    <source>
        <dbReference type="Ensembl" id="ENSAPOP00000002394.1"/>
    </source>
</evidence>
<keyword evidence="4" id="KW-0325">Glycoprotein</keyword>
<dbReference type="FunFam" id="2.60.40.10:FF:000232">
    <property type="entry name" value="Kirre like nephrin family adhesion molecule 1"/>
    <property type="match status" value="1"/>
</dbReference>
<dbReference type="PANTHER" id="PTHR11640:SF14">
    <property type="entry name" value="KIN OF IRRE-LIKE PROTEIN 1"/>
    <property type="match status" value="1"/>
</dbReference>
<evidence type="ECO:0000256" key="2">
    <source>
        <dbReference type="ARBA" id="ARBA00023136"/>
    </source>
</evidence>
<keyword evidence="7" id="KW-0812">Transmembrane</keyword>
<accession>A0A3Q1EG92</accession>
<feature type="domain" description="Ig-like" evidence="8">
    <location>
        <begin position="144"/>
        <end position="224"/>
    </location>
</feature>
<organism evidence="9 10">
    <name type="scientific">Acanthochromis polyacanthus</name>
    <name type="common">spiny chromis</name>
    <dbReference type="NCBI Taxonomy" id="80966"/>
    <lineage>
        <taxon>Eukaryota</taxon>
        <taxon>Metazoa</taxon>
        <taxon>Chordata</taxon>
        <taxon>Craniata</taxon>
        <taxon>Vertebrata</taxon>
        <taxon>Euteleostomi</taxon>
        <taxon>Actinopterygii</taxon>
        <taxon>Neopterygii</taxon>
        <taxon>Teleostei</taxon>
        <taxon>Neoteleostei</taxon>
        <taxon>Acanthomorphata</taxon>
        <taxon>Ovalentaria</taxon>
        <taxon>Pomacentridae</taxon>
        <taxon>Acanthochromis</taxon>
    </lineage>
</organism>
<protein>
    <submittedName>
        <fullName evidence="9">Kirre like nephrin family adhesion molecule 1b</fullName>
    </submittedName>
</protein>
<reference evidence="9" key="1">
    <citation type="submission" date="2025-08" db="UniProtKB">
        <authorList>
            <consortium name="Ensembl"/>
        </authorList>
    </citation>
    <scope>IDENTIFICATION</scope>
</reference>
<evidence type="ECO:0000259" key="8">
    <source>
        <dbReference type="PROSITE" id="PS50835"/>
    </source>
</evidence>
<dbReference type="Proteomes" id="UP000257200">
    <property type="component" value="Unplaced"/>
</dbReference>
<dbReference type="Ensembl" id="ENSAPOT00000013531.1">
    <property type="protein sequence ID" value="ENSAPOP00000002394.1"/>
    <property type="gene ID" value="ENSAPOG00000003834.1"/>
</dbReference>
<evidence type="ECO:0000256" key="5">
    <source>
        <dbReference type="ARBA" id="ARBA00023319"/>
    </source>
</evidence>
<proteinExistence type="predicted"/>
<feature type="region of interest" description="Disordered" evidence="6">
    <location>
        <begin position="546"/>
        <end position="588"/>
    </location>
</feature>
<dbReference type="CDD" id="cd05898">
    <property type="entry name" value="IgI_5_KIRREL3"/>
    <property type="match status" value="1"/>
</dbReference>
<sequence>RGKGFKPWPRYRVLRALDIGQYNLEISNAELSDDSLYECQATEAALRSRRAKLNVLNPPTVTLSIEPRSVLEGERVTFTCQATANPPIMGYRWAKGGVLLEGARESVFVTTADHSFFTEPVSCQVFNAVGNTNVSILVDVHFGPILVVEPRPVTVDVDADVTLNCKWSGNPPLTLTWTKKGSNMVLSNNNQLYLKSVSQADAGQYVCKAIVPRIGVGETEVTLTVNGPPIISSDPVQYAVRGERGEIKCYIASTPPPDKIVWAWKENVWEKEKGTLMERYTVEQSKPPSQGGAVLSTLTINNVMESDFHSPYNCTAWNSFGPGTMIITLEEKDIVPVGIIAGGTVGSSILLLMFLLALAFFLYRQRKGSRRGVTLGKPDIKVETVNKDTHSLEEEAANVSTATRMVKAMYSPFKDDMDLKQDIRSESDTREEYELKDPTNGYYNVRATTHEEARPQSRIIHYQGEAGCYDPRPPSRMSHATYAQFNTFTRAAQSQQAPPNPALQSPGDYPGDCGLLDGTTQLAYDNYGYPSQYPTYPRMGFAPPIEEGPSYEIPETGLGKYGSSTRFSYSSPPSDYSSRHTQRMQTHV</sequence>
<keyword evidence="2 7" id="KW-0472">Membrane</keyword>
<dbReference type="PROSITE" id="PS50835">
    <property type="entry name" value="IG_LIKE"/>
    <property type="match status" value="3"/>
</dbReference>
<keyword evidence="5" id="KW-0393">Immunoglobulin domain</keyword>
<evidence type="ECO:0000256" key="4">
    <source>
        <dbReference type="ARBA" id="ARBA00023180"/>
    </source>
</evidence>
<reference evidence="9" key="2">
    <citation type="submission" date="2025-09" db="UniProtKB">
        <authorList>
            <consortium name="Ensembl"/>
        </authorList>
    </citation>
    <scope>IDENTIFICATION</scope>
</reference>
<dbReference type="Pfam" id="PF13927">
    <property type="entry name" value="Ig_3"/>
    <property type="match status" value="2"/>
</dbReference>
<dbReference type="FunFam" id="2.60.40.10:FF:000103">
    <property type="entry name" value="Kirre like nephrin family adhesion molecule 3"/>
    <property type="match status" value="1"/>
</dbReference>
<dbReference type="InterPro" id="IPR003598">
    <property type="entry name" value="Ig_sub2"/>
</dbReference>